<organism evidence="2">
    <name type="scientific">Pithovirus LCPAC406</name>
    <dbReference type="NCBI Taxonomy" id="2506599"/>
    <lineage>
        <taxon>Viruses</taxon>
        <taxon>Pithoviruses</taxon>
    </lineage>
</organism>
<dbReference type="InterPro" id="IPR011600">
    <property type="entry name" value="Pept_C14_caspase"/>
</dbReference>
<sequence length="281" mass="32426">MKEAIIIGFSYKQSIPGVFFDLFRVYSFCKRRHFDKINVITDISHDYTDISRTVIKEGFNSDIFNFIEMIKLNDEYTMCTTSRMFTKTIERKTRNSKENILVYYSGHCINSRIRLPNDDKVLLVRFKEMFTSGSKILFILDCCNASIDLPYKLKGNTFRSNNICREETGQILCICSSSTDEESALTSEGSLFTSSCFDLLDEEANNRKHISTFLSCIQRDIVDNAAMYSTTLNEKLIRPKQTCAIYSSHPHLFTIWGWIVNDLDMEISFHPEAMSLLVKIG</sequence>
<feature type="domain" description="Peptidase C14 caspase" evidence="1">
    <location>
        <begin position="40"/>
        <end position="247"/>
    </location>
</feature>
<gene>
    <name evidence="2" type="ORF">LCPAC406_01730</name>
</gene>
<accession>A0A481ZGJ2</accession>
<dbReference type="GO" id="GO:0004197">
    <property type="term" value="F:cysteine-type endopeptidase activity"/>
    <property type="evidence" value="ECO:0007669"/>
    <property type="project" value="InterPro"/>
</dbReference>
<dbReference type="GO" id="GO:0006508">
    <property type="term" value="P:proteolysis"/>
    <property type="evidence" value="ECO:0007669"/>
    <property type="project" value="InterPro"/>
</dbReference>
<dbReference type="Gene3D" id="3.40.50.1460">
    <property type="match status" value="1"/>
</dbReference>
<dbReference type="Pfam" id="PF00656">
    <property type="entry name" value="Peptidase_C14"/>
    <property type="match status" value="1"/>
</dbReference>
<evidence type="ECO:0000313" key="2">
    <source>
        <dbReference type="EMBL" id="QBK93859.1"/>
    </source>
</evidence>
<protein>
    <submittedName>
        <fullName evidence="2">Caspase</fullName>
    </submittedName>
</protein>
<reference evidence="2" key="1">
    <citation type="journal article" date="2019" name="MBio">
        <title>Virus Genomes from Deep Sea Sediments Expand the Ocean Megavirome and Support Independent Origins of Viral Gigantism.</title>
        <authorList>
            <person name="Backstrom D."/>
            <person name="Yutin N."/>
            <person name="Jorgensen S.L."/>
            <person name="Dharamshi J."/>
            <person name="Homa F."/>
            <person name="Zaremba-Niedwiedzka K."/>
            <person name="Spang A."/>
            <person name="Wolf Y.I."/>
            <person name="Koonin E.V."/>
            <person name="Ettema T.J."/>
        </authorList>
    </citation>
    <scope>NUCLEOTIDE SEQUENCE</scope>
</reference>
<proteinExistence type="predicted"/>
<dbReference type="EMBL" id="MK500606">
    <property type="protein sequence ID" value="QBK93859.1"/>
    <property type="molecule type" value="Genomic_DNA"/>
</dbReference>
<name>A0A481ZGJ2_9VIRU</name>
<evidence type="ECO:0000259" key="1">
    <source>
        <dbReference type="Pfam" id="PF00656"/>
    </source>
</evidence>